<proteinExistence type="predicted"/>
<reference evidence="1 2" key="1">
    <citation type="journal article" date="2013" name="Mar. Genomics">
        <title>Expression of sulfatases in Rhodopirellula baltica and the diversity of sulfatases in the genus Rhodopirellula.</title>
        <authorList>
            <person name="Wegner C.E."/>
            <person name="Richter-Heitmann T."/>
            <person name="Klindworth A."/>
            <person name="Klockow C."/>
            <person name="Richter M."/>
            <person name="Achstetter T."/>
            <person name="Glockner F.O."/>
            <person name="Harder J."/>
        </authorList>
    </citation>
    <scope>NUCLEOTIDE SEQUENCE [LARGE SCALE GENOMIC DNA]</scope>
    <source>
        <strain evidence="1 2">SH28</strain>
    </source>
</reference>
<dbReference type="Proteomes" id="UP000007993">
    <property type="component" value="Unassembled WGS sequence"/>
</dbReference>
<accession>K5CHP1</accession>
<dbReference type="PATRIC" id="fig|993517.3.peg.1093"/>
<protein>
    <submittedName>
        <fullName evidence="1">Uncharacterized protein</fullName>
    </submittedName>
</protein>
<gene>
    <name evidence="1" type="ORF">RBSH_00999</name>
</gene>
<sequence length="44" mass="4829">MTSGTVVRVACEDSSDDAFMRSVQKAKTTAEAFHDSPLRPIEFP</sequence>
<name>K5CHP1_RHOBT</name>
<organism evidence="1 2">
    <name type="scientific">Rhodopirellula baltica SH28</name>
    <dbReference type="NCBI Taxonomy" id="993517"/>
    <lineage>
        <taxon>Bacteria</taxon>
        <taxon>Pseudomonadati</taxon>
        <taxon>Planctomycetota</taxon>
        <taxon>Planctomycetia</taxon>
        <taxon>Pirellulales</taxon>
        <taxon>Pirellulaceae</taxon>
        <taxon>Rhodopirellula</taxon>
    </lineage>
</organism>
<comment type="caution">
    <text evidence="1">The sequence shown here is derived from an EMBL/GenBank/DDBJ whole genome shotgun (WGS) entry which is preliminary data.</text>
</comment>
<evidence type="ECO:0000313" key="2">
    <source>
        <dbReference type="Proteomes" id="UP000007993"/>
    </source>
</evidence>
<dbReference type="AlphaFoldDB" id="K5CHP1"/>
<dbReference type="EMBL" id="AMCW01000022">
    <property type="protein sequence ID" value="EKK03550.1"/>
    <property type="molecule type" value="Genomic_DNA"/>
</dbReference>
<evidence type="ECO:0000313" key="1">
    <source>
        <dbReference type="EMBL" id="EKK03550.1"/>
    </source>
</evidence>